<name>A0A2X2DH73_PSELU</name>
<dbReference type="InterPro" id="IPR027798">
    <property type="entry name" value="Ub_Mut7C"/>
</dbReference>
<dbReference type="PANTHER" id="PTHR39081">
    <property type="entry name" value="MUT7-C DOMAIN-CONTAINING PROTEIN"/>
    <property type="match status" value="1"/>
</dbReference>
<dbReference type="EMBL" id="UAUF01000014">
    <property type="protein sequence ID" value="SPZ11555.1"/>
    <property type="molecule type" value="Genomic_DNA"/>
</dbReference>
<evidence type="ECO:0000313" key="4">
    <source>
        <dbReference type="EMBL" id="SPZ11555.1"/>
    </source>
</evidence>
<dbReference type="Gene3D" id="3.10.20.30">
    <property type="match status" value="1"/>
</dbReference>
<dbReference type="InterPro" id="IPR016155">
    <property type="entry name" value="Mopterin_synth/thiamin_S_b"/>
</dbReference>
<dbReference type="Pfam" id="PF14451">
    <property type="entry name" value="Ub-Mut7C"/>
    <property type="match status" value="1"/>
</dbReference>
<evidence type="ECO:0000313" key="6">
    <source>
        <dbReference type="Proteomes" id="UP000626180"/>
    </source>
</evidence>
<dbReference type="RefSeq" id="WP_010795561.1">
    <property type="nucleotide sequence ID" value="NZ_CP069262.1"/>
</dbReference>
<proteinExistence type="predicted"/>
<dbReference type="SUPFAM" id="SSF54285">
    <property type="entry name" value="MoaD/ThiS"/>
    <property type="match status" value="1"/>
</dbReference>
<dbReference type="InterPro" id="IPR002782">
    <property type="entry name" value="Mut7-C_RNAse_dom"/>
</dbReference>
<evidence type="ECO:0000259" key="1">
    <source>
        <dbReference type="Pfam" id="PF01927"/>
    </source>
</evidence>
<reference evidence="4 5" key="1">
    <citation type="submission" date="2018-06" db="EMBL/GenBank/DDBJ databases">
        <authorList>
            <consortium name="Pathogen Informatics"/>
            <person name="Doyle S."/>
        </authorList>
    </citation>
    <scope>NUCLEOTIDE SEQUENCE [LARGE SCALE GENOMIC DNA]</scope>
    <source>
        <strain evidence="4 5">NCTC11842</strain>
    </source>
</reference>
<dbReference type="PANTHER" id="PTHR39081:SF1">
    <property type="entry name" value="MUT7-C RNASE DOMAIN-CONTAINING PROTEIN"/>
    <property type="match status" value="1"/>
</dbReference>
<dbReference type="Proteomes" id="UP000626180">
    <property type="component" value="Unassembled WGS sequence"/>
</dbReference>
<sequence>MNNATFRFYARLNNFLPPARRQRSFTLSCNPNSTVKHMIEALGVPHPEVEFILVNGKSVGFDYLIQQDDRIAVYPPFYRLEVEDAVPLRDRLTAFRFIADAHMGALARLLRLAGFDTLYYPAIHDNEIANYCAREPYIVLTRDRELLKRSQIVYGCYVRSNKPEAQLREVFERYNLADHAAPFSRCLVCNDTLHSVDKSVVLDSLPPLVRERHDYFLKCSGCDRVYWEGTHWENLQAQLKSLLKPTSDT</sequence>
<dbReference type="Pfam" id="PF01927">
    <property type="entry name" value="Mut7-C"/>
    <property type="match status" value="1"/>
</dbReference>
<feature type="domain" description="Mut7-C RNAse" evidence="1">
    <location>
        <begin position="96"/>
        <end position="237"/>
    </location>
</feature>
<dbReference type="Proteomes" id="UP000250443">
    <property type="component" value="Unassembled WGS sequence"/>
</dbReference>
<keyword evidence="6" id="KW-1185">Reference proteome</keyword>
<protein>
    <submittedName>
        <fullName evidence="3">Mut7-C ubiquitin/RNAse domain-containing protein</fullName>
    </submittedName>
    <submittedName>
        <fullName evidence="4">Uncharacterized conserved protein</fullName>
    </submittedName>
</protein>
<dbReference type="InterPro" id="IPR012675">
    <property type="entry name" value="Beta-grasp_dom_sf"/>
</dbReference>
<accession>A0A2X2DH73</accession>
<evidence type="ECO:0000259" key="2">
    <source>
        <dbReference type="Pfam" id="PF14451"/>
    </source>
</evidence>
<feature type="domain" description="Ubiquitin Mut7-C" evidence="2">
    <location>
        <begin position="1"/>
        <end position="79"/>
    </location>
</feature>
<dbReference type="EMBL" id="JADMCD010000007">
    <property type="protein sequence ID" value="MBF8641937.1"/>
    <property type="molecule type" value="Genomic_DNA"/>
</dbReference>
<evidence type="ECO:0000313" key="5">
    <source>
        <dbReference type="Proteomes" id="UP000250443"/>
    </source>
</evidence>
<reference evidence="3 6" key="2">
    <citation type="submission" date="2020-10" db="EMBL/GenBank/DDBJ databases">
        <title>Genome sequences of Pseudomonas isolates.</title>
        <authorList>
            <person name="Wessels L."/>
            <person name="Reich F."/>
            <person name="Hammerl J."/>
        </authorList>
    </citation>
    <scope>NUCLEOTIDE SEQUENCE [LARGE SCALE GENOMIC DNA]</scope>
    <source>
        <strain evidence="3 6">20-MO00624-0</strain>
    </source>
</reference>
<evidence type="ECO:0000313" key="3">
    <source>
        <dbReference type="EMBL" id="MBF8641937.1"/>
    </source>
</evidence>
<dbReference type="AlphaFoldDB" id="A0A2X2DH73"/>
<organism evidence="4 5">
    <name type="scientific">Pseudomonas luteola</name>
    <dbReference type="NCBI Taxonomy" id="47886"/>
    <lineage>
        <taxon>Bacteria</taxon>
        <taxon>Pseudomonadati</taxon>
        <taxon>Pseudomonadota</taxon>
        <taxon>Gammaproteobacteria</taxon>
        <taxon>Pseudomonadales</taxon>
        <taxon>Pseudomonadaceae</taxon>
        <taxon>Pseudomonas</taxon>
    </lineage>
</organism>
<gene>
    <name evidence="3" type="ORF">IRZ65_14720</name>
    <name evidence="4" type="ORF">NCTC11842_03801</name>
</gene>